<keyword evidence="2" id="KW-0547">Nucleotide-binding</keyword>
<evidence type="ECO:0000256" key="2">
    <source>
        <dbReference type="ARBA" id="ARBA00022741"/>
    </source>
</evidence>
<sequence length="522" mass="61029">MIITTNKVFRLLKFRAIKKGSLSASWRIEITNRVKNNMAKNIIKIKIPELTWEWEREVFPYYFYIFCLVFKNNLFSSSVYAYFISENGKTECFLEKESLEKAGNYILEKVKKNRNYINKLEKYALQTATDLNNFCENVKKINLKKLSINKLINLYKRSTNVYIKHTSLVVVIRNVNRQLIKELEKFVISRVKNKDNEKILADLFLTSQRSFTAKAEIKLLEVVLKIKKVKNNIIIKKLIKNYYNKYLWLNIGYSDMKPLSNKELRNKINKLIKKDNFEIKKELKQLKDQPKIFKKKIQKAIKNIKSTLQIKRAIEFAGLCTYYKDYIRGNLNHLHYTNQFIFREIGRRLKIKWQETAMLLPAEMIKILKKKKIPSLNKRKNLVIYSDKKKINLITGKQAKDYINNIKKDIDVNISEIKGIVACPGKVKGRVLIIKNQNDYSIQKVKKDFILTTPMTTPDIIFLMKKSKAIITDEGGLTSHAAIVSRELNIPCIIGTKIATKVLKDGDLVEVDADKGIIRIIK</sequence>
<dbReference type="STRING" id="1805146.AUJ27_02740"/>
<dbReference type="Proteomes" id="UP000183192">
    <property type="component" value="Unassembled WGS sequence"/>
</dbReference>
<dbReference type="PANTHER" id="PTHR43030">
    <property type="entry name" value="PHOSPHOENOLPYRUVATE SYNTHASE"/>
    <property type="match status" value="1"/>
</dbReference>
<reference evidence="5 6" key="1">
    <citation type="journal article" date="2016" name="Environ. Microbiol.">
        <title>Genomic resolution of a cold subsurface aquifer community provides metabolic insights for novel microbes adapted to high CO concentrations.</title>
        <authorList>
            <person name="Probst A.J."/>
            <person name="Castelle C.J."/>
            <person name="Singh A."/>
            <person name="Brown C.T."/>
            <person name="Anantharaman K."/>
            <person name="Sharon I."/>
            <person name="Hug L.A."/>
            <person name="Burstein D."/>
            <person name="Emerson J.B."/>
            <person name="Thomas B.C."/>
            <person name="Banfield J.F."/>
        </authorList>
    </citation>
    <scope>NUCLEOTIDE SEQUENCE [LARGE SCALE GENOMIC DNA]</scope>
    <source>
        <strain evidence="5">CG1_02_37_44</strain>
    </source>
</reference>
<evidence type="ECO:0000313" key="5">
    <source>
        <dbReference type="EMBL" id="OIO07308.1"/>
    </source>
</evidence>
<dbReference type="GO" id="GO:0005524">
    <property type="term" value="F:ATP binding"/>
    <property type="evidence" value="ECO:0007669"/>
    <property type="project" value="UniProtKB-KW"/>
</dbReference>
<gene>
    <name evidence="5" type="ORF">AUJ27_02740</name>
</gene>
<dbReference type="InterPro" id="IPR036637">
    <property type="entry name" value="Phosphohistidine_dom_sf"/>
</dbReference>
<keyword evidence="3" id="KW-0067">ATP-binding</keyword>
<proteinExistence type="inferred from homology"/>
<dbReference type="Gene3D" id="3.50.30.10">
    <property type="entry name" value="Phosphohistidine domain"/>
    <property type="match status" value="1"/>
</dbReference>
<evidence type="ECO:0000256" key="1">
    <source>
        <dbReference type="ARBA" id="ARBA00007837"/>
    </source>
</evidence>
<comment type="caution">
    <text evidence="5">The sequence shown here is derived from an EMBL/GenBank/DDBJ whole genome shotgun (WGS) entry which is preliminary data.</text>
</comment>
<dbReference type="AlphaFoldDB" id="A0A1J4T5C4"/>
<evidence type="ECO:0000259" key="4">
    <source>
        <dbReference type="Pfam" id="PF00391"/>
    </source>
</evidence>
<dbReference type="PANTHER" id="PTHR43030:SF1">
    <property type="entry name" value="PHOSPHOENOLPYRUVATE SYNTHASE"/>
    <property type="match status" value="1"/>
</dbReference>
<evidence type="ECO:0000256" key="3">
    <source>
        <dbReference type="ARBA" id="ARBA00022840"/>
    </source>
</evidence>
<comment type="similarity">
    <text evidence="1">Belongs to the PEP-utilizing enzyme family.</text>
</comment>
<dbReference type="SUPFAM" id="SSF52009">
    <property type="entry name" value="Phosphohistidine domain"/>
    <property type="match status" value="1"/>
</dbReference>
<dbReference type="InterPro" id="IPR008279">
    <property type="entry name" value="PEP-util_enz_mobile_dom"/>
</dbReference>
<evidence type="ECO:0000313" key="6">
    <source>
        <dbReference type="Proteomes" id="UP000183192"/>
    </source>
</evidence>
<dbReference type="Pfam" id="PF00391">
    <property type="entry name" value="PEP-utilizers"/>
    <property type="match status" value="1"/>
</dbReference>
<feature type="domain" description="PEP-utilising enzyme mobile" evidence="4">
    <location>
        <begin position="446"/>
        <end position="516"/>
    </location>
</feature>
<organism evidence="5 6">
    <name type="scientific">Candidatus Falkowbacteria bacterium CG1_02_37_44</name>
    <dbReference type="NCBI Taxonomy" id="1805146"/>
    <lineage>
        <taxon>Bacteria</taxon>
        <taxon>Candidatus Falkowiibacteriota</taxon>
    </lineage>
</organism>
<dbReference type="InterPro" id="IPR006319">
    <property type="entry name" value="PEP_synth"/>
</dbReference>
<protein>
    <recommendedName>
        <fullName evidence="4">PEP-utilising enzyme mobile domain-containing protein</fullName>
    </recommendedName>
</protein>
<accession>A0A1J4T5C4</accession>
<name>A0A1J4T5C4_9BACT</name>
<dbReference type="EMBL" id="MNUU01000051">
    <property type="protein sequence ID" value="OIO07308.1"/>
    <property type="molecule type" value="Genomic_DNA"/>
</dbReference>
<dbReference type="GO" id="GO:0008986">
    <property type="term" value="F:pyruvate, water dikinase activity"/>
    <property type="evidence" value="ECO:0007669"/>
    <property type="project" value="InterPro"/>
</dbReference>
<dbReference type="InterPro" id="IPR018274">
    <property type="entry name" value="PEP_util_AS"/>
</dbReference>
<dbReference type="PROSITE" id="PS00370">
    <property type="entry name" value="PEP_ENZYMES_PHOS_SITE"/>
    <property type="match status" value="1"/>
</dbReference>